<reference evidence="2 3" key="1">
    <citation type="journal article" date="2009" name="J. Bacteriol.">
        <title>Complete and draft genome sequences of six members of the Aquificales.</title>
        <authorList>
            <person name="Reysenbach A.L."/>
            <person name="Hamamura N."/>
            <person name="Podar M."/>
            <person name="Griffiths E."/>
            <person name="Ferreira S."/>
            <person name="Hochstein R."/>
            <person name="Heidelberg J."/>
            <person name="Johnson J."/>
            <person name="Mead D."/>
            <person name="Pohorille A."/>
            <person name="Sarmiento M."/>
            <person name="Schweighofer K."/>
            <person name="Seshadri R."/>
            <person name="Voytek M.A."/>
        </authorList>
    </citation>
    <scope>NUCLEOTIDE SEQUENCE [LARGE SCALE GENOMIC DNA]</scope>
    <source>
        <strain evidence="3">DSM 14350 / EX-H1</strain>
    </source>
</reference>
<name>C0QUA3_PERMH</name>
<keyword evidence="1" id="KW-1133">Transmembrane helix</keyword>
<organism evidence="2 3">
    <name type="scientific">Persephonella marina (strain DSM 14350 / EX-H1)</name>
    <dbReference type="NCBI Taxonomy" id="123214"/>
    <lineage>
        <taxon>Bacteria</taxon>
        <taxon>Pseudomonadati</taxon>
        <taxon>Aquificota</taxon>
        <taxon>Aquificia</taxon>
        <taxon>Aquificales</taxon>
        <taxon>Hydrogenothermaceae</taxon>
        <taxon>Persephonella</taxon>
    </lineage>
</organism>
<protein>
    <submittedName>
        <fullName evidence="2">Uncharacterized protein</fullName>
    </submittedName>
</protein>
<accession>C0QUA3</accession>
<evidence type="ECO:0000256" key="1">
    <source>
        <dbReference type="SAM" id="Phobius"/>
    </source>
</evidence>
<keyword evidence="1" id="KW-0472">Membrane</keyword>
<dbReference type="HOGENOM" id="CLU_1244364_0_0_0"/>
<dbReference type="STRING" id="123214.PERMA_0478"/>
<dbReference type="AlphaFoldDB" id="C0QUA3"/>
<dbReference type="Proteomes" id="UP000001366">
    <property type="component" value="Chromosome"/>
</dbReference>
<keyword evidence="3" id="KW-1185">Reference proteome</keyword>
<evidence type="ECO:0000313" key="2">
    <source>
        <dbReference type="EMBL" id="ACO04443.1"/>
    </source>
</evidence>
<evidence type="ECO:0000313" key="3">
    <source>
        <dbReference type="Proteomes" id="UP000001366"/>
    </source>
</evidence>
<dbReference type="PaxDb" id="123214-PERMA_0478"/>
<proteinExistence type="predicted"/>
<dbReference type="EMBL" id="CP001230">
    <property type="protein sequence ID" value="ACO04443.1"/>
    <property type="molecule type" value="Genomic_DNA"/>
</dbReference>
<dbReference type="KEGG" id="pmx:PERMA_0478"/>
<sequence length="222" mass="26028">MHSNRKKIIFFSMVVMILLMFKHINQKHPISLNKSDIQKKQHPSYRNLIKVDSHQIHSYKKTKEARNNYKHNTLPVKIKLHLSKDVIFLLLNKNSKVFVFTGRGKNSSILGYLDSDLRIKELSNIPDTIIGYQIKLLSAERRLIYEKNYICNKLNCKLFLQLDPRLKIIIQNLVKKEIKNRNISKIVSVNVSLFAQKGYLYLTIDSIQLEGKKIPIKKVYPI</sequence>
<dbReference type="RefSeq" id="WP_012676681.1">
    <property type="nucleotide sequence ID" value="NC_012440.1"/>
</dbReference>
<keyword evidence="1" id="KW-0812">Transmembrane</keyword>
<feature type="transmembrane region" description="Helical" evidence="1">
    <location>
        <begin position="7"/>
        <end position="24"/>
    </location>
</feature>
<gene>
    <name evidence="2" type="ordered locus">PERMA_0478</name>
</gene>